<accession>A0A1H4M5M2</accession>
<evidence type="ECO:0000313" key="2">
    <source>
        <dbReference type="EMBL" id="SEB78243.1"/>
    </source>
</evidence>
<evidence type="ECO:0000313" key="3">
    <source>
        <dbReference type="Proteomes" id="UP000183750"/>
    </source>
</evidence>
<dbReference type="EMBL" id="FNSQ01000005">
    <property type="protein sequence ID" value="SEB78243.1"/>
    <property type="molecule type" value="Genomic_DNA"/>
</dbReference>
<reference evidence="3" key="1">
    <citation type="submission" date="2016-10" db="EMBL/GenBank/DDBJ databases">
        <authorList>
            <person name="Varghese N."/>
            <person name="Submissions S."/>
        </authorList>
    </citation>
    <scope>NUCLEOTIDE SEQUENCE [LARGE SCALE GENOMIC DNA]</scope>
    <source>
        <strain evidence="3">DSM 16089</strain>
    </source>
</reference>
<keyword evidence="3" id="KW-1185">Reference proteome</keyword>
<dbReference type="Pfam" id="PF12900">
    <property type="entry name" value="Pyridox_ox_2"/>
    <property type="match status" value="1"/>
</dbReference>
<name>A0A1H4M5M2_9MICO</name>
<proteinExistence type="predicted"/>
<dbReference type="AlphaFoldDB" id="A0A1H4M5M2"/>
<protein>
    <submittedName>
        <fullName evidence="2">Nitroimidazol reductase NimA, pyridoxamine 5'-phosphate oxidase superfamily</fullName>
    </submittedName>
</protein>
<dbReference type="RefSeq" id="WP_060925982.1">
    <property type="nucleotide sequence ID" value="NZ_FNSQ01000005.1"/>
</dbReference>
<dbReference type="InterPro" id="IPR012349">
    <property type="entry name" value="Split_barrel_FMN-bd"/>
</dbReference>
<organism evidence="2 3">
    <name type="scientific">Microbacterium hydrocarbonoxydans</name>
    <dbReference type="NCBI Taxonomy" id="273678"/>
    <lineage>
        <taxon>Bacteria</taxon>
        <taxon>Bacillati</taxon>
        <taxon>Actinomycetota</taxon>
        <taxon>Actinomycetes</taxon>
        <taxon>Micrococcales</taxon>
        <taxon>Microbacteriaceae</taxon>
        <taxon>Microbacterium</taxon>
    </lineage>
</organism>
<feature type="region of interest" description="Disordered" evidence="1">
    <location>
        <begin position="1"/>
        <end position="21"/>
    </location>
</feature>
<feature type="compositionally biased region" description="Low complexity" evidence="1">
    <location>
        <begin position="1"/>
        <end position="13"/>
    </location>
</feature>
<feature type="region of interest" description="Disordered" evidence="1">
    <location>
        <begin position="148"/>
        <end position="200"/>
    </location>
</feature>
<feature type="compositionally biased region" description="Polar residues" evidence="1">
    <location>
        <begin position="158"/>
        <end position="168"/>
    </location>
</feature>
<dbReference type="SUPFAM" id="SSF50475">
    <property type="entry name" value="FMN-binding split barrel"/>
    <property type="match status" value="1"/>
</dbReference>
<dbReference type="Proteomes" id="UP000183750">
    <property type="component" value="Unassembled WGS sequence"/>
</dbReference>
<feature type="compositionally biased region" description="Pro residues" evidence="1">
    <location>
        <begin position="190"/>
        <end position="200"/>
    </location>
</feature>
<sequence>MANDDPNPYYRDPPTAPETAASAGVEEIGTAACWKLVEANSLGRLAIQNIDGRPDLFPLNYLVHEGSVFMKSAPGAKLRSLAGHPDVALEIDGVDGAFQWSIVIRGHAMRMDTDADIEASGVLTLASDSPTAKHNYVRLVPDTVTGRRFPVRGRSATRRNVPSASTSGGRARDEHVDQGGPGARTADKPQPIPHLPPWGG</sequence>
<dbReference type="Gene3D" id="2.30.110.10">
    <property type="entry name" value="Electron Transport, Fmn-binding Protein, Chain A"/>
    <property type="match status" value="1"/>
</dbReference>
<dbReference type="InterPro" id="IPR024747">
    <property type="entry name" value="Pyridox_Oxase-rel"/>
</dbReference>
<evidence type="ECO:0000256" key="1">
    <source>
        <dbReference type="SAM" id="MobiDB-lite"/>
    </source>
</evidence>
<gene>
    <name evidence="2" type="ORF">SAMN04489807_2028</name>
</gene>